<gene>
    <name evidence="2" type="ORF">TCNE_LOCUS4827</name>
</gene>
<dbReference type="EMBL" id="UYWY01009323">
    <property type="protein sequence ID" value="VDM32601.1"/>
    <property type="molecule type" value="Genomic_DNA"/>
</dbReference>
<feature type="chain" id="PRO_5044553045" evidence="1">
    <location>
        <begin position="24"/>
        <end position="85"/>
    </location>
</feature>
<reference evidence="4" key="1">
    <citation type="submission" date="2016-06" db="UniProtKB">
        <authorList>
            <consortium name="WormBaseParasite"/>
        </authorList>
    </citation>
    <scope>IDENTIFICATION</scope>
</reference>
<evidence type="ECO:0000313" key="3">
    <source>
        <dbReference type="Proteomes" id="UP000050794"/>
    </source>
</evidence>
<dbReference type="InterPro" id="IPR046342">
    <property type="entry name" value="CBS_dom_sf"/>
</dbReference>
<keyword evidence="1" id="KW-0732">Signal</keyword>
<reference evidence="2 3" key="2">
    <citation type="submission" date="2018-11" db="EMBL/GenBank/DDBJ databases">
        <authorList>
            <consortium name="Pathogen Informatics"/>
        </authorList>
    </citation>
    <scope>NUCLEOTIDE SEQUENCE [LARGE SCALE GENOMIC DNA]</scope>
</reference>
<keyword evidence="3" id="KW-1185">Reference proteome</keyword>
<dbReference type="WBParaSite" id="TCNE_0000482701-mRNA-1">
    <property type="protein sequence ID" value="TCNE_0000482701-mRNA-1"/>
    <property type="gene ID" value="TCNE_0000482701"/>
</dbReference>
<dbReference type="Gene3D" id="3.10.580.10">
    <property type="entry name" value="CBS-domain"/>
    <property type="match status" value="1"/>
</dbReference>
<organism evidence="3 4">
    <name type="scientific">Toxocara canis</name>
    <name type="common">Canine roundworm</name>
    <dbReference type="NCBI Taxonomy" id="6265"/>
    <lineage>
        <taxon>Eukaryota</taxon>
        <taxon>Metazoa</taxon>
        <taxon>Ecdysozoa</taxon>
        <taxon>Nematoda</taxon>
        <taxon>Chromadorea</taxon>
        <taxon>Rhabditida</taxon>
        <taxon>Spirurina</taxon>
        <taxon>Ascaridomorpha</taxon>
        <taxon>Ascaridoidea</taxon>
        <taxon>Toxocaridae</taxon>
        <taxon>Toxocara</taxon>
    </lineage>
</organism>
<accession>A0A183U8K7</accession>
<name>A0A183U8K7_TOXCA</name>
<protein>
    <submittedName>
        <fullName evidence="2 4">Uncharacterized protein</fullName>
    </submittedName>
</protein>
<evidence type="ECO:0000256" key="1">
    <source>
        <dbReference type="SAM" id="SignalP"/>
    </source>
</evidence>
<evidence type="ECO:0000313" key="4">
    <source>
        <dbReference type="WBParaSite" id="TCNE_0000482701-mRNA-1"/>
    </source>
</evidence>
<dbReference type="Proteomes" id="UP000050794">
    <property type="component" value="Unassembled WGS sequence"/>
</dbReference>
<sequence>MFSRTQHLFSALINFILLDVPLSSLFSKQPASEIKNENGTLMNKDELLDRVIDLEEVAIDSAPFQLVLGSSLYKVFSIKINCIFS</sequence>
<evidence type="ECO:0000313" key="2">
    <source>
        <dbReference type="EMBL" id="VDM32601.1"/>
    </source>
</evidence>
<dbReference type="AlphaFoldDB" id="A0A183U8K7"/>
<proteinExistence type="predicted"/>
<feature type="signal peptide" evidence="1">
    <location>
        <begin position="1"/>
        <end position="23"/>
    </location>
</feature>